<dbReference type="PANTHER" id="PTHR33376">
    <property type="match status" value="1"/>
</dbReference>
<keyword evidence="3" id="KW-0813">Transport</keyword>
<dbReference type="GO" id="GO:0030288">
    <property type="term" value="C:outer membrane-bounded periplasmic space"/>
    <property type="evidence" value="ECO:0007669"/>
    <property type="project" value="InterPro"/>
</dbReference>
<dbReference type="InterPro" id="IPR038404">
    <property type="entry name" value="TRAP_DctP_sf"/>
</dbReference>
<dbReference type="EMBL" id="SOZD01000004">
    <property type="protein sequence ID" value="TFF22023.1"/>
    <property type="molecule type" value="Genomic_DNA"/>
</dbReference>
<dbReference type="Pfam" id="PF03480">
    <property type="entry name" value="DctP"/>
    <property type="match status" value="1"/>
</dbReference>
<evidence type="ECO:0000256" key="2">
    <source>
        <dbReference type="ARBA" id="ARBA00009023"/>
    </source>
</evidence>
<name>A0A4Y8RGZ1_9HYPH</name>
<dbReference type="InterPro" id="IPR018389">
    <property type="entry name" value="DctP_fam"/>
</dbReference>
<dbReference type="GO" id="GO:0055085">
    <property type="term" value="P:transmembrane transport"/>
    <property type="evidence" value="ECO:0007669"/>
    <property type="project" value="InterPro"/>
</dbReference>
<organism evidence="6 7">
    <name type="scientific">Jiella endophytica</name>
    <dbReference type="NCBI Taxonomy" id="2558362"/>
    <lineage>
        <taxon>Bacteria</taxon>
        <taxon>Pseudomonadati</taxon>
        <taxon>Pseudomonadota</taxon>
        <taxon>Alphaproteobacteria</taxon>
        <taxon>Hyphomicrobiales</taxon>
        <taxon>Aurantimonadaceae</taxon>
        <taxon>Jiella</taxon>
    </lineage>
</organism>
<dbReference type="Proteomes" id="UP000298179">
    <property type="component" value="Unassembled WGS sequence"/>
</dbReference>
<keyword evidence="7" id="KW-1185">Reference proteome</keyword>
<dbReference type="RefSeq" id="WP_134762906.1">
    <property type="nucleotide sequence ID" value="NZ_SOZD01000004.1"/>
</dbReference>
<dbReference type="NCBIfam" id="NF037995">
    <property type="entry name" value="TRAP_S1"/>
    <property type="match status" value="1"/>
</dbReference>
<dbReference type="Gene3D" id="3.40.190.170">
    <property type="entry name" value="Bacterial extracellular solute-binding protein, family 7"/>
    <property type="match status" value="1"/>
</dbReference>
<feature type="chain" id="PRO_5021250270" evidence="5">
    <location>
        <begin position="24"/>
        <end position="324"/>
    </location>
</feature>
<evidence type="ECO:0000256" key="5">
    <source>
        <dbReference type="SAM" id="SignalP"/>
    </source>
</evidence>
<keyword evidence="4 5" id="KW-0732">Signal</keyword>
<dbReference type="CDD" id="cd13603">
    <property type="entry name" value="PBP2_TRAP_Siap_TeaA_like"/>
    <property type="match status" value="1"/>
</dbReference>
<evidence type="ECO:0000256" key="4">
    <source>
        <dbReference type="ARBA" id="ARBA00022729"/>
    </source>
</evidence>
<dbReference type="InterPro" id="IPR004682">
    <property type="entry name" value="TRAP_DctP"/>
</dbReference>
<feature type="signal peptide" evidence="5">
    <location>
        <begin position="1"/>
        <end position="23"/>
    </location>
</feature>
<accession>A0A4Y8RGZ1</accession>
<dbReference type="PANTHER" id="PTHR33376:SF4">
    <property type="entry name" value="SIALIC ACID-BINDING PERIPLASMIC PROTEIN SIAP"/>
    <property type="match status" value="1"/>
</dbReference>
<gene>
    <name evidence="6" type="ORF">E3C22_15355</name>
</gene>
<proteinExistence type="inferred from homology"/>
<dbReference type="NCBIfam" id="TIGR00787">
    <property type="entry name" value="dctP"/>
    <property type="match status" value="1"/>
</dbReference>
<evidence type="ECO:0000313" key="7">
    <source>
        <dbReference type="Proteomes" id="UP000298179"/>
    </source>
</evidence>
<evidence type="ECO:0000256" key="3">
    <source>
        <dbReference type="ARBA" id="ARBA00022448"/>
    </source>
</evidence>
<dbReference type="PIRSF" id="PIRSF006470">
    <property type="entry name" value="DctB"/>
    <property type="match status" value="1"/>
</dbReference>
<dbReference type="AlphaFoldDB" id="A0A4Y8RGZ1"/>
<reference evidence="6 7" key="1">
    <citation type="submission" date="2019-03" db="EMBL/GenBank/DDBJ databases">
        <title>Jiella endophytica sp. nov., a novel endophytic bacterium isolated from root of Ficus microcarpa Linn. f.</title>
        <authorList>
            <person name="Tuo L."/>
        </authorList>
    </citation>
    <scope>NUCLEOTIDE SEQUENCE [LARGE SCALE GENOMIC DNA]</scope>
    <source>
        <strain evidence="6 7">CBS5Q-3</strain>
    </source>
</reference>
<comment type="subcellular location">
    <subcellularLocation>
        <location evidence="1">Cell envelope</location>
    </subcellularLocation>
</comment>
<dbReference type="SUPFAM" id="SSF53850">
    <property type="entry name" value="Periplasmic binding protein-like II"/>
    <property type="match status" value="1"/>
</dbReference>
<protein>
    <submittedName>
        <fullName evidence="6">TRAP transporter substrate-binding protein</fullName>
    </submittedName>
</protein>
<sequence length="324" mass="35265">MSKRSLIVALALGVGLLCQPALAAEYTFRVAHTNAADEVQDKGLQRMRELLEAKTDGAATIEIFPAGQLGDESQLIESVMLGSLDIAMSSNSMLSNYIEDYQVFDLPFLFPSISELGAKLDEPKIATMMQDSANQSGFELLGVYSSGIRHLMTSKPVQTIADLNGLKIRTMQNPVHIEAFKAYGANPTPMAYSELYGALQSGVVDGAEGAATNYTGQKLYEVAPDFALVGWLNMTAVVVMQKSAFDALPEKIQTALLESAHESAEWQRSYVEDQETPLLDALKKKGVKITKPDPAPFREASIPLYKEMLKSDSQKALFDALTAE</sequence>
<comment type="caution">
    <text evidence="6">The sequence shown here is derived from an EMBL/GenBank/DDBJ whole genome shotgun (WGS) entry which is preliminary data.</text>
</comment>
<dbReference type="OrthoDB" id="8673861at2"/>
<evidence type="ECO:0000256" key="1">
    <source>
        <dbReference type="ARBA" id="ARBA00004196"/>
    </source>
</evidence>
<comment type="similarity">
    <text evidence="2">Belongs to the bacterial solute-binding protein 7 family.</text>
</comment>
<evidence type="ECO:0000313" key="6">
    <source>
        <dbReference type="EMBL" id="TFF22023.1"/>
    </source>
</evidence>